<feature type="domain" description="Lon proteolytic" evidence="8">
    <location>
        <begin position="286"/>
        <end position="473"/>
    </location>
</feature>
<dbReference type="PANTHER" id="PTHR43718:SF2">
    <property type="entry name" value="LON PROTEASE HOMOLOG, MITOCHONDRIAL"/>
    <property type="match status" value="1"/>
</dbReference>
<feature type="compositionally biased region" description="Low complexity" evidence="7">
    <location>
        <begin position="210"/>
        <end position="221"/>
    </location>
</feature>
<comment type="caution">
    <text evidence="9">The sequence shown here is derived from an EMBL/GenBank/DDBJ whole genome shotgun (WGS) entry which is preliminary data.</text>
</comment>
<dbReference type="SUPFAM" id="SSF54211">
    <property type="entry name" value="Ribosomal protein S5 domain 2-like"/>
    <property type="match status" value="1"/>
</dbReference>
<dbReference type="Proteomes" id="UP000565441">
    <property type="component" value="Unassembled WGS sequence"/>
</dbReference>
<dbReference type="InterPro" id="IPR054594">
    <property type="entry name" value="Lon_lid"/>
</dbReference>
<gene>
    <name evidence="9" type="ORF">D9615_009085</name>
</gene>
<evidence type="ECO:0000256" key="4">
    <source>
        <dbReference type="ARBA" id="ARBA00022825"/>
    </source>
</evidence>
<organism evidence="9 10">
    <name type="scientific">Tricholomella constricta</name>
    <dbReference type="NCBI Taxonomy" id="117010"/>
    <lineage>
        <taxon>Eukaryota</taxon>
        <taxon>Fungi</taxon>
        <taxon>Dikarya</taxon>
        <taxon>Basidiomycota</taxon>
        <taxon>Agaricomycotina</taxon>
        <taxon>Agaricomycetes</taxon>
        <taxon>Agaricomycetidae</taxon>
        <taxon>Agaricales</taxon>
        <taxon>Tricholomatineae</taxon>
        <taxon>Lyophyllaceae</taxon>
        <taxon>Tricholomella</taxon>
    </lineage>
</organism>
<dbReference type="GO" id="GO:0003697">
    <property type="term" value="F:single-stranded DNA binding"/>
    <property type="evidence" value="ECO:0007669"/>
    <property type="project" value="TreeGrafter"/>
</dbReference>
<evidence type="ECO:0000256" key="3">
    <source>
        <dbReference type="ARBA" id="ARBA00022801"/>
    </source>
</evidence>
<keyword evidence="5" id="KW-0067">ATP-binding</keyword>
<dbReference type="EMBL" id="JAACJP010000036">
    <property type="protein sequence ID" value="KAF5374459.1"/>
    <property type="molecule type" value="Genomic_DNA"/>
</dbReference>
<evidence type="ECO:0000259" key="8">
    <source>
        <dbReference type="PROSITE" id="PS51786"/>
    </source>
</evidence>
<keyword evidence="3 6" id="KW-0378">Hydrolase</keyword>
<feature type="region of interest" description="Disordered" evidence="7">
    <location>
        <begin position="165"/>
        <end position="256"/>
    </location>
</feature>
<dbReference type="Gene3D" id="3.30.230.10">
    <property type="match status" value="1"/>
</dbReference>
<dbReference type="InterPro" id="IPR003959">
    <property type="entry name" value="ATPase_AAA_core"/>
</dbReference>
<dbReference type="InterPro" id="IPR014721">
    <property type="entry name" value="Ribsml_uS5_D2-typ_fold_subgr"/>
</dbReference>
<dbReference type="FunFam" id="3.30.230.10:FF:000019">
    <property type="entry name" value="Lon protease homolog 2, peroxisomal"/>
    <property type="match status" value="1"/>
</dbReference>
<name>A0A8H5H0Q3_9AGAR</name>
<dbReference type="GO" id="GO:0005759">
    <property type="term" value="C:mitochondrial matrix"/>
    <property type="evidence" value="ECO:0007669"/>
    <property type="project" value="TreeGrafter"/>
</dbReference>
<dbReference type="GO" id="GO:0051131">
    <property type="term" value="P:chaperone-mediated protein complex assembly"/>
    <property type="evidence" value="ECO:0007669"/>
    <property type="project" value="TreeGrafter"/>
</dbReference>
<dbReference type="Pfam" id="PF00004">
    <property type="entry name" value="AAA"/>
    <property type="match status" value="1"/>
</dbReference>
<keyword evidence="10" id="KW-1185">Reference proteome</keyword>
<sequence>MLALKRVGTENPLVLIDEVDKIGRGINGDPASALLEMLDPEQNNSFLDHYMDVPVDLSRVLFVCTANNLDTIPAPLLDRMEVLEVSGYVSEEKAVIAERYLAPHAREASGLSSADVILEREAVDILIKYYCRESGVRNLKKHIDKIYRKAALKVVQELGEETFPEPQAAAAQAEAASSQSTELASDKPETTSPAAESEPTQGPTPPPTPSASTASSTSEPAPTTPPPASPADTTPNPDETHPKTVTTRERKPLPIPESVHIRITPDTLKDYVGPPVYQKDRMYARPPPAGVSTGLGYLGNGSGAVMPVEAMSMPGKGGLQLTGKLGEVIRESAQIGLSWVKSHAFELGITTSANDQFLNERDVHVHMPEGSIGKEGPSAGTAILSAFVSLFTKTRINPDIAMTGEISLVGQVLPVGGLKEKILAAHRAGITTIIAPAANRADIEENVPESVKTGIRFVYVETVKEVLEEVFRDEPVMERWKDTLL</sequence>
<dbReference type="InterPro" id="IPR020568">
    <property type="entry name" value="Ribosomal_Su5_D2-typ_SF"/>
</dbReference>
<evidence type="ECO:0000256" key="2">
    <source>
        <dbReference type="ARBA" id="ARBA00022741"/>
    </source>
</evidence>
<evidence type="ECO:0000313" key="9">
    <source>
        <dbReference type="EMBL" id="KAF5374459.1"/>
    </source>
</evidence>
<feature type="compositionally biased region" description="Low complexity" evidence="7">
    <location>
        <begin position="167"/>
        <end position="180"/>
    </location>
</feature>
<feature type="active site" evidence="6">
    <location>
        <position position="378"/>
    </location>
</feature>
<dbReference type="InterPro" id="IPR027417">
    <property type="entry name" value="P-loop_NTPase"/>
</dbReference>
<dbReference type="OrthoDB" id="2411602at2759"/>
<dbReference type="SUPFAM" id="SSF52540">
    <property type="entry name" value="P-loop containing nucleoside triphosphate hydrolases"/>
    <property type="match status" value="2"/>
</dbReference>
<evidence type="ECO:0000256" key="6">
    <source>
        <dbReference type="PROSITE-ProRule" id="PRU01122"/>
    </source>
</evidence>
<keyword evidence="4 6" id="KW-0720">Serine protease</keyword>
<dbReference type="Pfam" id="PF05362">
    <property type="entry name" value="Lon_C"/>
    <property type="match status" value="1"/>
</dbReference>
<dbReference type="Gene3D" id="3.40.50.300">
    <property type="entry name" value="P-loop containing nucleotide triphosphate hydrolases"/>
    <property type="match status" value="1"/>
</dbReference>
<accession>A0A8H5H0Q3</accession>
<dbReference type="PRINTS" id="PR00830">
    <property type="entry name" value="ENDOLAPTASE"/>
</dbReference>
<proteinExistence type="inferred from homology"/>
<dbReference type="GO" id="GO:0005524">
    <property type="term" value="F:ATP binding"/>
    <property type="evidence" value="ECO:0007669"/>
    <property type="project" value="UniProtKB-KW"/>
</dbReference>
<evidence type="ECO:0000256" key="5">
    <source>
        <dbReference type="ARBA" id="ARBA00022840"/>
    </source>
</evidence>
<dbReference type="GO" id="GO:0004252">
    <property type="term" value="F:serine-type endopeptidase activity"/>
    <property type="evidence" value="ECO:0007669"/>
    <property type="project" value="UniProtKB-UniRule"/>
</dbReference>
<dbReference type="GO" id="GO:0016887">
    <property type="term" value="F:ATP hydrolysis activity"/>
    <property type="evidence" value="ECO:0007669"/>
    <property type="project" value="InterPro"/>
</dbReference>
<feature type="active site" evidence="6">
    <location>
        <position position="421"/>
    </location>
</feature>
<reference evidence="9 10" key="1">
    <citation type="journal article" date="2020" name="ISME J.">
        <title>Uncovering the hidden diversity of litter-decomposition mechanisms in mushroom-forming fungi.</title>
        <authorList>
            <person name="Floudas D."/>
            <person name="Bentzer J."/>
            <person name="Ahren D."/>
            <person name="Johansson T."/>
            <person name="Persson P."/>
            <person name="Tunlid A."/>
        </authorList>
    </citation>
    <scope>NUCLEOTIDE SEQUENCE [LARGE SCALE GENOMIC DNA]</scope>
    <source>
        <strain evidence="9 10">CBS 661.87</strain>
    </source>
</reference>
<dbReference type="InterPro" id="IPR027065">
    <property type="entry name" value="Lon_Prtase"/>
</dbReference>
<comment type="similarity">
    <text evidence="6">Belongs to the peptidase S16 family.</text>
</comment>
<evidence type="ECO:0000256" key="7">
    <source>
        <dbReference type="SAM" id="MobiDB-lite"/>
    </source>
</evidence>
<dbReference type="GO" id="GO:0007005">
    <property type="term" value="P:mitochondrion organization"/>
    <property type="evidence" value="ECO:0007669"/>
    <property type="project" value="TreeGrafter"/>
</dbReference>
<dbReference type="PROSITE" id="PS51786">
    <property type="entry name" value="LON_PROTEOLYTIC"/>
    <property type="match status" value="1"/>
</dbReference>
<dbReference type="Gene3D" id="1.10.8.60">
    <property type="match status" value="1"/>
</dbReference>
<dbReference type="GO" id="GO:0004176">
    <property type="term" value="F:ATP-dependent peptidase activity"/>
    <property type="evidence" value="ECO:0007669"/>
    <property type="project" value="UniProtKB-UniRule"/>
</dbReference>
<keyword evidence="1 6" id="KW-0645">Protease</keyword>
<dbReference type="PANTHER" id="PTHR43718">
    <property type="entry name" value="LON PROTEASE"/>
    <property type="match status" value="1"/>
</dbReference>
<evidence type="ECO:0000313" key="10">
    <source>
        <dbReference type="Proteomes" id="UP000565441"/>
    </source>
</evidence>
<dbReference type="AlphaFoldDB" id="A0A8H5H0Q3"/>
<feature type="compositionally biased region" description="Basic and acidic residues" evidence="7">
    <location>
        <begin position="238"/>
        <end position="252"/>
    </location>
</feature>
<evidence type="ECO:0000256" key="1">
    <source>
        <dbReference type="ARBA" id="ARBA00022670"/>
    </source>
</evidence>
<dbReference type="Pfam" id="PF22667">
    <property type="entry name" value="Lon_lid"/>
    <property type="match status" value="1"/>
</dbReference>
<protein>
    <recommendedName>
        <fullName evidence="8">Lon proteolytic domain-containing protein</fullName>
    </recommendedName>
</protein>
<dbReference type="InterPro" id="IPR008269">
    <property type="entry name" value="Lon_proteolytic"/>
</dbReference>
<dbReference type="GO" id="GO:0006515">
    <property type="term" value="P:protein quality control for misfolded or incompletely synthesized proteins"/>
    <property type="evidence" value="ECO:0007669"/>
    <property type="project" value="TreeGrafter"/>
</dbReference>
<keyword evidence="2" id="KW-0547">Nucleotide-binding</keyword>